<evidence type="ECO:0000256" key="1">
    <source>
        <dbReference type="SAM" id="Phobius"/>
    </source>
</evidence>
<keyword evidence="1" id="KW-0472">Membrane</keyword>
<feature type="transmembrane region" description="Helical" evidence="1">
    <location>
        <begin position="115"/>
        <end position="133"/>
    </location>
</feature>
<proteinExistence type="predicted"/>
<gene>
    <name evidence="2" type="ORF">EQY75_04865</name>
</gene>
<dbReference type="Proteomes" id="UP000290889">
    <property type="component" value="Chromosome"/>
</dbReference>
<sequence>MPLETIRLLLDFGLLILIWMVQLIVYPGFLFYSEEGLISWHKKYTPRISIIVIPLMLGQLMLYGSLLQSEKTIYSIACFVLVLLVWLLTFTIFVPRHKSITAGEFSRNTLVELANLNWLRAILWSAIFIWNYFTFYD</sequence>
<dbReference type="AlphaFoldDB" id="A0A411E8M1"/>
<keyword evidence="1" id="KW-0812">Transmembrane</keyword>
<dbReference type="EMBL" id="CP035544">
    <property type="protein sequence ID" value="QBA63927.1"/>
    <property type="molecule type" value="Genomic_DNA"/>
</dbReference>
<protein>
    <recommendedName>
        <fullName evidence="4">DUF4149 domain-containing protein</fullName>
    </recommendedName>
</protein>
<feature type="transmembrane region" description="Helical" evidence="1">
    <location>
        <begin position="72"/>
        <end position="94"/>
    </location>
</feature>
<evidence type="ECO:0008006" key="4">
    <source>
        <dbReference type="Google" id="ProtNLM"/>
    </source>
</evidence>
<evidence type="ECO:0000313" key="3">
    <source>
        <dbReference type="Proteomes" id="UP000290889"/>
    </source>
</evidence>
<keyword evidence="3" id="KW-1185">Reference proteome</keyword>
<accession>A0A411E8M1</accession>
<name>A0A411E8M1_9FLAO</name>
<dbReference type="KEGG" id="mur:EQY75_04865"/>
<reference evidence="2 3" key="1">
    <citation type="submission" date="2019-01" db="EMBL/GenBank/DDBJ databases">
        <title>Muriicola soli sp. nov., isolated from soil.</title>
        <authorList>
            <person name="Kang H.J."/>
            <person name="Kim S.B."/>
        </authorList>
    </citation>
    <scope>NUCLEOTIDE SEQUENCE [LARGE SCALE GENOMIC DNA]</scope>
    <source>
        <strain evidence="2 3">MMS17-SY002</strain>
    </source>
</reference>
<organism evidence="2 3">
    <name type="scientific">Muriicola soli</name>
    <dbReference type="NCBI Taxonomy" id="2507538"/>
    <lineage>
        <taxon>Bacteria</taxon>
        <taxon>Pseudomonadati</taxon>
        <taxon>Bacteroidota</taxon>
        <taxon>Flavobacteriia</taxon>
        <taxon>Flavobacteriales</taxon>
        <taxon>Flavobacteriaceae</taxon>
        <taxon>Muriicola</taxon>
    </lineage>
</organism>
<keyword evidence="1" id="KW-1133">Transmembrane helix</keyword>
<feature type="transmembrane region" description="Helical" evidence="1">
    <location>
        <begin position="44"/>
        <end position="66"/>
    </location>
</feature>
<feature type="transmembrane region" description="Helical" evidence="1">
    <location>
        <begin position="12"/>
        <end position="32"/>
    </location>
</feature>
<dbReference type="OrthoDB" id="883418at2"/>
<evidence type="ECO:0000313" key="2">
    <source>
        <dbReference type="EMBL" id="QBA63927.1"/>
    </source>
</evidence>